<dbReference type="InterPro" id="IPR016084">
    <property type="entry name" value="Haem_Oase-like_multi-hlx"/>
</dbReference>
<gene>
    <name evidence="1" type="ORF">Asi02nite_72890</name>
</gene>
<reference evidence="1 2" key="1">
    <citation type="submission" date="2021-01" db="EMBL/GenBank/DDBJ databases">
        <title>Whole genome shotgun sequence of Asanoa siamensis NBRC 107932.</title>
        <authorList>
            <person name="Komaki H."/>
            <person name="Tamura T."/>
        </authorList>
    </citation>
    <scope>NUCLEOTIDE SEQUENCE [LARGE SCALE GENOMIC DNA]</scope>
    <source>
        <strain evidence="1 2">NBRC 107932</strain>
    </source>
</reference>
<dbReference type="EMBL" id="BONE01000103">
    <property type="protein sequence ID" value="GIF77771.1"/>
    <property type="molecule type" value="Genomic_DNA"/>
</dbReference>
<dbReference type="RefSeq" id="WP_308440194.1">
    <property type="nucleotide sequence ID" value="NZ_BONE01000103.1"/>
</dbReference>
<dbReference type="Pfam" id="PF14518">
    <property type="entry name" value="Haem_oxygenas_2"/>
    <property type="match status" value="1"/>
</dbReference>
<evidence type="ECO:0000313" key="1">
    <source>
        <dbReference type="EMBL" id="GIF77771.1"/>
    </source>
</evidence>
<proteinExistence type="predicted"/>
<name>A0ABQ4D2K6_9ACTN</name>
<dbReference type="Gene3D" id="1.20.910.10">
    <property type="entry name" value="Heme oxygenase-like"/>
    <property type="match status" value="1"/>
</dbReference>
<dbReference type="SMART" id="SM01236">
    <property type="entry name" value="Haem_oxygenase_2"/>
    <property type="match status" value="1"/>
</dbReference>
<evidence type="ECO:0008006" key="3">
    <source>
        <dbReference type="Google" id="ProtNLM"/>
    </source>
</evidence>
<comment type="caution">
    <text evidence="1">The sequence shown here is derived from an EMBL/GenBank/DDBJ whole genome shotgun (WGS) entry which is preliminary data.</text>
</comment>
<keyword evidence="2" id="KW-1185">Reference proteome</keyword>
<accession>A0ABQ4D2K6</accession>
<dbReference type="SUPFAM" id="SSF48613">
    <property type="entry name" value="Heme oxygenase-like"/>
    <property type="match status" value="1"/>
</dbReference>
<sequence>MSIVSLPSVAEPVMPAPRGPVSAALRAALSGNPGQLTVPALFDAGADPLHDGDLQLTLYLCYELHFQGFAGVDPEWEWDPGLLALRAAAERPFLAALRELAGDADPPDDVPGALLKLVSEQDGPGLAAHVRRHATLEQFRELLVHRSVYQLKEADPHTFAIPRLRGAAKAALVEIQIDEYGRGRLPRMHAELFRATMDGFGVDSTYGAHADRVPAVTLAAVNLMSLFGLHRRWRGALVGQLAAFEMTSSEPNRHLAAAARRLGADDTTARFFDEHVEADSVHEQIAAYDLAGRYAADTPDGARDVLFGARCGLAIDALVARHVIDRWTAGESSLRPATAPPTGRAA</sequence>
<protein>
    <recommendedName>
        <fullName evidence="3">Heme oxygenase-like protein</fullName>
    </recommendedName>
</protein>
<evidence type="ECO:0000313" key="2">
    <source>
        <dbReference type="Proteomes" id="UP000604117"/>
    </source>
</evidence>
<dbReference type="Proteomes" id="UP000604117">
    <property type="component" value="Unassembled WGS sequence"/>
</dbReference>
<organism evidence="1 2">
    <name type="scientific">Asanoa siamensis</name>
    <dbReference type="NCBI Taxonomy" id="926357"/>
    <lineage>
        <taxon>Bacteria</taxon>
        <taxon>Bacillati</taxon>
        <taxon>Actinomycetota</taxon>
        <taxon>Actinomycetes</taxon>
        <taxon>Micromonosporales</taxon>
        <taxon>Micromonosporaceae</taxon>
        <taxon>Asanoa</taxon>
    </lineage>
</organism>